<dbReference type="InterPro" id="IPR012816">
    <property type="entry name" value="NADAR"/>
</dbReference>
<dbReference type="GeneID" id="111103738"/>
<name>A0A8B8AQH2_CRAVI</name>
<organism evidence="2 3">
    <name type="scientific">Crassostrea virginica</name>
    <name type="common">Eastern oyster</name>
    <dbReference type="NCBI Taxonomy" id="6565"/>
    <lineage>
        <taxon>Eukaryota</taxon>
        <taxon>Metazoa</taxon>
        <taxon>Spiralia</taxon>
        <taxon>Lophotrochozoa</taxon>
        <taxon>Mollusca</taxon>
        <taxon>Bivalvia</taxon>
        <taxon>Autobranchia</taxon>
        <taxon>Pteriomorphia</taxon>
        <taxon>Ostreida</taxon>
        <taxon>Ostreoidea</taxon>
        <taxon>Ostreidae</taxon>
        <taxon>Crassostrea</taxon>
    </lineage>
</organism>
<feature type="domain" description="NADAR" evidence="1">
    <location>
        <begin position="45"/>
        <end position="178"/>
    </location>
</feature>
<keyword evidence="2" id="KW-1185">Reference proteome</keyword>
<dbReference type="SUPFAM" id="SSF143990">
    <property type="entry name" value="YbiA-like"/>
    <property type="match status" value="1"/>
</dbReference>
<dbReference type="NCBIfam" id="TIGR02464">
    <property type="entry name" value="ribofla_fusion"/>
    <property type="match status" value="1"/>
</dbReference>
<evidence type="ECO:0000259" key="1">
    <source>
        <dbReference type="Pfam" id="PF08719"/>
    </source>
</evidence>
<dbReference type="Proteomes" id="UP000694844">
    <property type="component" value="Chromosome 7"/>
</dbReference>
<accession>A0A8B8AQH2</accession>
<evidence type="ECO:0000313" key="3">
    <source>
        <dbReference type="RefSeq" id="XP_022292888.1"/>
    </source>
</evidence>
<dbReference type="OrthoDB" id="6161748at2759"/>
<dbReference type="InterPro" id="IPR037238">
    <property type="entry name" value="YbiA-like_sf"/>
</dbReference>
<dbReference type="AlphaFoldDB" id="A0A8B8AQH2"/>
<gene>
    <name evidence="3" type="primary">LOC111103738</name>
</gene>
<sequence length="179" mass="19783">MGHRKNNCRKAKACRVCHKEGHEPGSPECEHYVSTSENIVAFQGKDNPISNFYPCEIKVFGEVHQSAEHAYQFTKAIRSGDMDAVKKIREASTALEANRAGNTVKEPVEWETQKVTVMEEIIQAKAEQVSKFRDKLDSSNSKATFAEATFDVYWGTGLDITGTTGTNPSKWPGGTNLGL</sequence>
<dbReference type="CDD" id="cd15457">
    <property type="entry name" value="NADAR"/>
    <property type="match status" value="1"/>
</dbReference>
<evidence type="ECO:0000313" key="2">
    <source>
        <dbReference type="Proteomes" id="UP000694844"/>
    </source>
</evidence>
<dbReference type="Gene3D" id="1.10.357.40">
    <property type="entry name" value="YbiA-like"/>
    <property type="match status" value="1"/>
</dbReference>
<proteinExistence type="predicted"/>
<dbReference type="Pfam" id="PF08719">
    <property type="entry name" value="NADAR"/>
    <property type="match status" value="1"/>
</dbReference>
<reference evidence="3" key="1">
    <citation type="submission" date="2025-08" db="UniProtKB">
        <authorList>
            <consortium name="RefSeq"/>
        </authorList>
    </citation>
    <scope>IDENTIFICATION</scope>
    <source>
        <tissue evidence="3">Whole sample</tissue>
    </source>
</reference>
<dbReference type="KEGG" id="cvn:111103738"/>
<dbReference type="RefSeq" id="XP_022292888.1">
    <property type="nucleotide sequence ID" value="XM_022437180.1"/>
</dbReference>
<protein>
    <submittedName>
        <fullName evidence="3">Uncharacterized protein F44E2.8-like</fullName>
    </submittedName>
</protein>